<dbReference type="Proteomes" id="UP000278807">
    <property type="component" value="Unassembled WGS sequence"/>
</dbReference>
<feature type="region of interest" description="Disordered" evidence="1">
    <location>
        <begin position="211"/>
        <end position="232"/>
    </location>
</feature>
<organism evidence="4">
    <name type="scientific">Rodentolepis nana</name>
    <name type="common">Dwarf tapeworm</name>
    <name type="synonym">Hymenolepis nana</name>
    <dbReference type="NCBI Taxonomy" id="102285"/>
    <lineage>
        <taxon>Eukaryota</taxon>
        <taxon>Metazoa</taxon>
        <taxon>Spiralia</taxon>
        <taxon>Lophotrochozoa</taxon>
        <taxon>Platyhelminthes</taxon>
        <taxon>Cestoda</taxon>
        <taxon>Eucestoda</taxon>
        <taxon>Cyclophyllidea</taxon>
        <taxon>Hymenolepididae</taxon>
        <taxon>Rodentolepis</taxon>
    </lineage>
</organism>
<gene>
    <name evidence="2" type="ORF">HNAJ_LOCUS6549</name>
</gene>
<evidence type="ECO:0000256" key="1">
    <source>
        <dbReference type="SAM" id="MobiDB-lite"/>
    </source>
</evidence>
<dbReference type="AlphaFoldDB" id="A0A0R3THL2"/>
<sequence length="293" mass="32305">MSSWMTDWAEKGGSLLNQLDSRVASLLKNDANEEGKSLQYDELRLESPTKIIEPPKPPNVPSAPVREEVNSRLTSSAPSKAVPITEASDTQLFEFLNSSAPMEQAITALKPNSSPLAAVHLNSLQSKPVESSKPVDVSEPPKTATLVAKNGSDVEMENRLLHQEVASLNQEIAELMKQNKRAKIDAQQHSKEIHGLRDQVQHLKALLEESKKKALEQDNSTSSNGEVAKSNVIDLEQQIEKLTRILASTRQAHTESENKASEALKLAELSSSRAEQLQHEVSRLRHSLASYKE</sequence>
<dbReference type="STRING" id="102285.A0A0R3THL2"/>
<reference evidence="2 3" key="2">
    <citation type="submission" date="2018-11" db="EMBL/GenBank/DDBJ databases">
        <authorList>
            <consortium name="Pathogen Informatics"/>
        </authorList>
    </citation>
    <scope>NUCLEOTIDE SEQUENCE [LARGE SCALE GENOMIC DNA]</scope>
</reference>
<feature type="region of interest" description="Disordered" evidence="1">
    <location>
        <begin position="46"/>
        <end position="81"/>
    </location>
</feature>
<keyword evidence="3" id="KW-1185">Reference proteome</keyword>
<proteinExistence type="predicted"/>
<evidence type="ECO:0000313" key="4">
    <source>
        <dbReference type="WBParaSite" id="HNAJ_0000655301-mRNA-1"/>
    </source>
</evidence>
<protein>
    <submittedName>
        <fullName evidence="4">Golgin-84</fullName>
    </submittedName>
</protein>
<reference evidence="4" key="1">
    <citation type="submission" date="2017-02" db="UniProtKB">
        <authorList>
            <consortium name="WormBaseParasite"/>
        </authorList>
    </citation>
    <scope>IDENTIFICATION</scope>
</reference>
<evidence type="ECO:0000313" key="3">
    <source>
        <dbReference type="Proteomes" id="UP000278807"/>
    </source>
</evidence>
<name>A0A0R3THL2_RODNA</name>
<accession>A0A0R3THL2</accession>
<dbReference type="OrthoDB" id="248903at2759"/>
<evidence type="ECO:0000313" key="2">
    <source>
        <dbReference type="EMBL" id="VDO02409.1"/>
    </source>
</evidence>
<dbReference type="EMBL" id="UZAE01007386">
    <property type="protein sequence ID" value="VDO02409.1"/>
    <property type="molecule type" value="Genomic_DNA"/>
</dbReference>
<dbReference type="WBParaSite" id="HNAJ_0000655301-mRNA-1">
    <property type="protein sequence ID" value="HNAJ_0000655301-mRNA-1"/>
    <property type="gene ID" value="HNAJ_0000655301"/>
</dbReference>